<organism evidence="1 2">
    <name type="scientific">Aquilutibacter rugosus</name>
    <dbReference type="NCBI Taxonomy" id="3115820"/>
    <lineage>
        <taxon>Bacteria</taxon>
        <taxon>Pseudomonadati</taxon>
        <taxon>Pseudomonadota</taxon>
        <taxon>Gammaproteobacteria</taxon>
        <taxon>Lysobacterales</taxon>
        <taxon>Lysobacteraceae</taxon>
        <taxon>Aquilutibacter</taxon>
    </lineage>
</organism>
<dbReference type="RefSeq" id="WP_331703523.1">
    <property type="nucleotide sequence ID" value="NZ_JAZHBO010000001.1"/>
</dbReference>
<reference evidence="1 2" key="1">
    <citation type="submission" date="2024-01" db="EMBL/GenBank/DDBJ databases">
        <title>Novel species of the genus Luteimonas isolated from rivers.</title>
        <authorList>
            <person name="Lu H."/>
        </authorList>
    </citation>
    <scope>NUCLEOTIDE SEQUENCE [LARGE SCALE GENOMIC DNA]</scope>
    <source>
        <strain evidence="1 2">FXH3W</strain>
    </source>
</reference>
<accession>A0ABU7UY50</accession>
<gene>
    <name evidence="1" type="ORF">V3390_04485</name>
</gene>
<evidence type="ECO:0000313" key="2">
    <source>
        <dbReference type="Proteomes" id="UP001356170"/>
    </source>
</evidence>
<dbReference type="EMBL" id="JAZHBO010000001">
    <property type="protein sequence ID" value="MEF2155489.1"/>
    <property type="molecule type" value="Genomic_DNA"/>
</dbReference>
<keyword evidence="2" id="KW-1185">Reference proteome</keyword>
<evidence type="ECO:0000313" key="1">
    <source>
        <dbReference type="EMBL" id="MEF2155489.1"/>
    </source>
</evidence>
<proteinExistence type="predicted"/>
<dbReference type="Proteomes" id="UP001356170">
    <property type="component" value="Unassembled WGS sequence"/>
</dbReference>
<name>A0ABU7UY50_9GAMM</name>
<sequence length="217" mass="24911">MPNARQHAIEHSQTRTRERRHRVATEAAKIIAQGGTRDYLQAKHKAAERLGIFDDASLPRNTEIEAALREYQRLFVTGQDRALQRRREAAVEALQFFASFDPRLVGPVLEGTADHRSPVTLHVHSDEPEALDRWLDQHRIDHEVRSRRIRLDRERELEAPVYRFEADELPIEIIALPATALRQAPLSVIDERPIRRANLAQAQALLADDEITAFFGR</sequence>
<comment type="caution">
    <text evidence="1">The sequence shown here is derived from an EMBL/GenBank/DDBJ whole genome shotgun (WGS) entry which is preliminary data.</text>
</comment>
<protein>
    <submittedName>
        <fullName evidence="1">Uncharacterized protein</fullName>
    </submittedName>
</protein>